<sequence>MSDEAGERDGSGTGTPPGAARRPSAWLILAVVAAALLVCCCSAAVGLLISWSAGLFHNPT</sequence>
<name>A0A317CUJ7_9ACTN</name>
<keyword evidence="4" id="KW-1185">Reference proteome</keyword>
<dbReference type="EMBL" id="QGKR01000272">
    <property type="protein sequence ID" value="PWR06047.1"/>
    <property type="molecule type" value="Genomic_DNA"/>
</dbReference>
<reference evidence="3 4" key="1">
    <citation type="submission" date="2018-05" db="EMBL/GenBank/DDBJ databases">
        <title>Micromonospora atacamensis sp. nov., a novel actinobacteria isolated from high altitude Atacama Desert soil.</title>
        <authorList>
            <person name="Carro L."/>
            <person name="Golinska P."/>
            <person name="Klenk H.-P."/>
            <person name="Goodfellow M."/>
        </authorList>
    </citation>
    <scope>NUCLEOTIDE SEQUENCE [LARGE SCALE GENOMIC DNA]</scope>
    <source>
        <strain evidence="3 4">5R2A7</strain>
    </source>
</reference>
<evidence type="ECO:0000256" key="2">
    <source>
        <dbReference type="SAM" id="Phobius"/>
    </source>
</evidence>
<protein>
    <submittedName>
        <fullName evidence="3">Uncharacterized protein</fullName>
    </submittedName>
</protein>
<dbReference type="RefSeq" id="WP_109819620.1">
    <property type="nucleotide sequence ID" value="NZ_QGKR01000272.1"/>
</dbReference>
<keyword evidence="2" id="KW-1133">Transmembrane helix</keyword>
<evidence type="ECO:0000313" key="3">
    <source>
        <dbReference type="EMBL" id="PWR06047.1"/>
    </source>
</evidence>
<keyword evidence="2" id="KW-0812">Transmembrane</keyword>
<dbReference type="Proteomes" id="UP000245410">
    <property type="component" value="Unassembled WGS sequence"/>
</dbReference>
<evidence type="ECO:0000313" key="4">
    <source>
        <dbReference type="Proteomes" id="UP000245410"/>
    </source>
</evidence>
<feature type="compositionally biased region" description="Basic and acidic residues" evidence="1">
    <location>
        <begin position="1"/>
        <end position="10"/>
    </location>
</feature>
<feature type="region of interest" description="Disordered" evidence="1">
    <location>
        <begin position="1"/>
        <end position="21"/>
    </location>
</feature>
<dbReference type="AlphaFoldDB" id="A0A317CUJ7"/>
<proteinExistence type="predicted"/>
<gene>
    <name evidence="3" type="ORF">DKT68_23795</name>
</gene>
<comment type="caution">
    <text evidence="3">The sequence shown here is derived from an EMBL/GenBank/DDBJ whole genome shotgun (WGS) entry which is preliminary data.</text>
</comment>
<feature type="transmembrane region" description="Helical" evidence="2">
    <location>
        <begin position="26"/>
        <end position="51"/>
    </location>
</feature>
<accession>A0A317CUJ7</accession>
<evidence type="ECO:0000256" key="1">
    <source>
        <dbReference type="SAM" id="MobiDB-lite"/>
    </source>
</evidence>
<keyword evidence="2" id="KW-0472">Membrane</keyword>
<organism evidence="3 4">
    <name type="scientific">Micromonospora acroterricola</name>
    <dbReference type="NCBI Taxonomy" id="2202421"/>
    <lineage>
        <taxon>Bacteria</taxon>
        <taxon>Bacillati</taxon>
        <taxon>Actinomycetota</taxon>
        <taxon>Actinomycetes</taxon>
        <taxon>Micromonosporales</taxon>
        <taxon>Micromonosporaceae</taxon>
        <taxon>Micromonospora</taxon>
    </lineage>
</organism>